<proteinExistence type="inferred from homology"/>
<sequence length="235" mass="24698">MSLIAGVATLILIWWLAKSFAGANPTRLASATRKMGGVAALGAAGLLAFRGRIDIAIPLGGFGAWLLGIQGIPLPGFGSTTKTPGGTSRVRSAMLEMVLDHDTGALGGRVLAGPLEGRSLDSLGEPELAQLAATCRRSDPDGLRLLEAYLDRRFPGRSKAAEADADAGAPPRRDSGAMTEQEAYEILGLQPGATEEQVRGAHRALMKKLHPDQGGSTYLATRVNQAKDVLLNRHR</sequence>
<protein>
    <submittedName>
        <fullName evidence="8">DnaJ domain-containing protein</fullName>
    </submittedName>
</protein>
<organism evidence="8 9">
    <name type="scientific">Alsobacter ponti</name>
    <dbReference type="NCBI Taxonomy" id="2962936"/>
    <lineage>
        <taxon>Bacteria</taxon>
        <taxon>Pseudomonadati</taxon>
        <taxon>Pseudomonadota</taxon>
        <taxon>Alphaproteobacteria</taxon>
        <taxon>Hyphomicrobiales</taxon>
        <taxon>Alsobacteraceae</taxon>
        <taxon>Alsobacter</taxon>
    </lineage>
</organism>
<comment type="subcellular location">
    <subcellularLocation>
        <location evidence="1">Membrane</location>
        <topology evidence="1">Single-pass membrane protein</topology>
    </subcellularLocation>
</comment>
<feature type="domain" description="J" evidence="7">
    <location>
        <begin position="182"/>
        <end position="235"/>
    </location>
</feature>
<dbReference type="PANTHER" id="PTHR12763:SF28">
    <property type="entry name" value="GEO10507P1-RELATED"/>
    <property type="match status" value="1"/>
</dbReference>
<dbReference type="PANTHER" id="PTHR12763">
    <property type="match status" value="1"/>
</dbReference>
<dbReference type="PROSITE" id="PS50076">
    <property type="entry name" value="DNAJ_2"/>
    <property type="match status" value="1"/>
</dbReference>
<comment type="similarity">
    <text evidence="5">Belongs to the TIM14 family.</text>
</comment>
<evidence type="ECO:0000256" key="3">
    <source>
        <dbReference type="ARBA" id="ARBA00022989"/>
    </source>
</evidence>
<evidence type="ECO:0000313" key="8">
    <source>
        <dbReference type="EMBL" id="MCP8939884.1"/>
    </source>
</evidence>
<name>A0ABT1LEG7_9HYPH</name>
<dbReference type="RefSeq" id="WP_254743982.1">
    <property type="nucleotide sequence ID" value="NZ_JANCLU010000015.1"/>
</dbReference>
<evidence type="ECO:0000256" key="4">
    <source>
        <dbReference type="ARBA" id="ARBA00023136"/>
    </source>
</evidence>
<dbReference type="EMBL" id="JANCLU010000015">
    <property type="protein sequence ID" value="MCP8939884.1"/>
    <property type="molecule type" value="Genomic_DNA"/>
</dbReference>
<gene>
    <name evidence="8" type="ORF">NK718_15250</name>
</gene>
<accession>A0ABT1LEG7</accession>
<dbReference type="InterPro" id="IPR036869">
    <property type="entry name" value="J_dom_sf"/>
</dbReference>
<dbReference type="CDD" id="cd06257">
    <property type="entry name" value="DnaJ"/>
    <property type="match status" value="1"/>
</dbReference>
<comment type="caution">
    <text evidence="8">The sequence shown here is derived from an EMBL/GenBank/DDBJ whole genome shotgun (WGS) entry which is preliminary data.</text>
</comment>
<feature type="region of interest" description="Disordered" evidence="6">
    <location>
        <begin position="157"/>
        <end position="178"/>
    </location>
</feature>
<dbReference type="Gene3D" id="1.10.287.110">
    <property type="entry name" value="DnaJ domain"/>
    <property type="match status" value="1"/>
</dbReference>
<evidence type="ECO:0000256" key="6">
    <source>
        <dbReference type="SAM" id="MobiDB-lite"/>
    </source>
</evidence>
<keyword evidence="3" id="KW-1133">Transmembrane helix</keyword>
<evidence type="ECO:0000256" key="1">
    <source>
        <dbReference type="ARBA" id="ARBA00004167"/>
    </source>
</evidence>
<evidence type="ECO:0000313" key="9">
    <source>
        <dbReference type="Proteomes" id="UP001205890"/>
    </source>
</evidence>
<dbReference type="InterPro" id="IPR001623">
    <property type="entry name" value="DnaJ_domain"/>
</dbReference>
<reference evidence="8 9" key="1">
    <citation type="submission" date="2022-07" db="EMBL/GenBank/DDBJ databases">
        <authorList>
            <person name="Li W.-J."/>
            <person name="Deng Q.-Q."/>
        </authorList>
    </citation>
    <scope>NUCLEOTIDE SEQUENCE [LARGE SCALE GENOMIC DNA]</scope>
    <source>
        <strain evidence="8 9">SYSU M60028</strain>
    </source>
</reference>
<dbReference type="Proteomes" id="UP001205890">
    <property type="component" value="Unassembled WGS sequence"/>
</dbReference>
<keyword evidence="2" id="KW-0812">Transmembrane</keyword>
<evidence type="ECO:0000256" key="5">
    <source>
        <dbReference type="ARBA" id="ARBA00038105"/>
    </source>
</evidence>
<keyword evidence="4" id="KW-0472">Membrane</keyword>
<evidence type="ECO:0000256" key="2">
    <source>
        <dbReference type="ARBA" id="ARBA00022692"/>
    </source>
</evidence>
<keyword evidence="9" id="KW-1185">Reference proteome</keyword>
<dbReference type="Pfam" id="PF00226">
    <property type="entry name" value="DnaJ"/>
    <property type="match status" value="1"/>
</dbReference>
<evidence type="ECO:0000259" key="7">
    <source>
        <dbReference type="PROSITE" id="PS50076"/>
    </source>
</evidence>
<dbReference type="SUPFAM" id="SSF46565">
    <property type="entry name" value="Chaperone J-domain"/>
    <property type="match status" value="1"/>
</dbReference>
<dbReference type="SMART" id="SM00271">
    <property type="entry name" value="DnaJ"/>
    <property type="match status" value="1"/>
</dbReference>